<evidence type="ECO:0000259" key="5">
    <source>
        <dbReference type="Pfam" id="PF02836"/>
    </source>
</evidence>
<dbReference type="InterPro" id="IPR051913">
    <property type="entry name" value="GH2_Domain-Containing"/>
</dbReference>
<dbReference type="PANTHER" id="PTHR42732">
    <property type="entry name" value="BETA-GALACTOSIDASE"/>
    <property type="match status" value="1"/>
</dbReference>
<evidence type="ECO:0000256" key="3">
    <source>
        <dbReference type="ARBA" id="ARBA00023295"/>
    </source>
</evidence>
<dbReference type="Gene3D" id="3.20.20.80">
    <property type="entry name" value="Glycosidases"/>
    <property type="match status" value="1"/>
</dbReference>
<sequence length="657" mass="74985">MKTELRRWTFATGSDPACLEKGREVTLPHTWNIEEGLEEYRGSGWYAYELDVPREWTDRRVRLHFGAAFHRAVVYVNGREAGRHSRSGYTPFMVELTGLLKIGEKNRITVQVTNGFTEELLPYQRSFDWADDGGLIRGVSLLVTGAHFLDRTEVTARPVLPDGIRSGRAEGCRMENGPAVWGVRLRLNGREEERSERNGLTLGWELSREGKTVLHGEGPCSALCGQRPSDSPEEAGKEVFLYLPERLLESVDYWHFDHPALYRLRLTLKKNGVIEDENETVFGFRDFHVEGNAFYLNGERVRLCGTEWMPGSDPVYGAAEPEEQMEKMLRLLKESNCVFTRFHWQQDDFILDWCDRHGMLVQEEVPFWGPDPEKAGGLQTDIALQQLEEMIAAHRNHPCVIAWGVGNELCAQDAETIRYIRQAAAFAHGLDPDRCANYVSNTWFENPMIDGTVDGDMLMINDYIGTWHGERDEHAELARLIGDNPGRPVVPSEFGLCEPAFSGGDARREQIFLEKMEAYRQYEEIAGTIYFCLNDYRTQMGEDGEGKYRRRVHGSVTMDGQPKPSYYAVQRECAPFILQWEQGQLIITCRRDLPGYEMRGYLVELRDAQEKRMGQAVIERLRPGESMKLPAQDAAAAAVYRPTGDCAGVYQIKEMRR</sequence>
<dbReference type="InterPro" id="IPR017853">
    <property type="entry name" value="GH"/>
</dbReference>
<dbReference type="Gene3D" id="2.60.40.10">
    <property type="entry name" value="Immunoglobulins"/>
    <property type="match status" value="1"/>
</dbReference>
<proteinExistence type="inferred from homology"/>
<name>A0A9D2QMH3_9FIRM</name>
<dbReference type="InterPro" id="IPR008979">
    <property type="entry name" value="Galactose-bd-like_sf"/>
</dbReference>
<evidence type="ECO:0000259" key="6">
    <source>
        <dbReference type="Pfam" id="PF02837"/>
    </source>
</evidence>
<feature type="domain" description="Glycosyl hydrolases family 2 sugar binding" evidence="6">
    <location>
        <begin position="25"/>
        <end position="143"/>
    </location>
</feature>
<dbReference type="InterPro" id="IPR013783">
    <property type="entry name" value="Ig-like_fold"/>
</dbReference>
<dbReference type="GO" id="GO:0005975">
    <property type="term" value="P:carbohydrate metabolic process"/>
    <property type="evidence" value="ECO:0007669"/>
    <property type="project" value="InterPro"/>
</dbReference>
<evidence type="ECO:0000256" key="1">
    <source>
        <dbReference type="ARBA" id="ARBA00007401"/>
    </source>
</evidence>
<comment type="similarity">
    <text evidence="1">Belongs to the glycosyl hydrolase 2 family.</text>
</comment>
<evidence type="ECO:0008006" key="9">
    <source>
        <dbReference type="Google" id="ProtNLM"/>
    </source>
</evidence>
<dbReference type="InterPro" id="IPR036156">
    <property type="entry name" value="Beta-gal/glucu_dom_sf"/>
</dbReference>
<reference evidence="7" key="1">
    <citation type="journal article" date="2021" name="PeerJ">
        <title>Extensive microbial diversity within the chicken gut microbiome revealed by metagenomics and culture.</title>
        <authorList>
            <person name="Gilroy R."/>
            <person name="Ravi A."/>
            <person name="Getino M."/>
            <person name="Pursley I."/>
            <person name="Horton D.L."/>
            <person name="Alikhan N.F."/>
            <person name="Baker D."/>
            <person name="Gharbi K."/>
            <person name="Hall N."/>
            <person name="Watson M."/>
            <person name="Adriaenssens E.M."/>
            <person name="Foster-Nyarko E."/>
            <person name="Jarju S."/>
            <person name="Secka A."/>
            <person name="Antonio M."/>
            <person name="Oren A."/>
            <person name="Chaudhuri R.R."/>
            <person name="La Ragione R."/>
            <person name="Hildebrand F."/>
            <person name="Pallen M.J."/>
        </authorList>
    </citation>
    <scope>NUCLEOTIDE SEQUENCE</scope>
    <source>
        <strain evidence="7">ChiBcec1-1630</strain>
    </source>
</reference>
<dbReference type="InterPro" id="IPR006104">
    <property type="entry name" value="Glyco_hydro_2_N"/>
</dbReference>
<organism evidence="7 8">
    <name type="scientific">Candidatus Eisenbergiella intestinigallinarum</name>
    <dbReference type="NCBI Taxonomy" id="2838549"/>
    <lineage>
        <taxon>Bacteria</taxon>
        <taxon>Bacillati</taxon>
        <taxon>Bacillota</taxon>
        <taxon>Clostridia</taxon>
        <taxon>Lachnospirales</taxon>
        <taxon>Lachnospiraceae</taxon>
        <taxon>Eisenbergiella</taxon>
    </lineage>
</organism>
<dbReference type="InterPro" id="IPR006103">
    <property type="entry name" value="Glyco_hydro_2_cat"/>
</dbReference>
<reference evidence="7" key="2">
    <citation type="submission" date="2021-04" db="EMBL/GenBank/DDBJ databases">
        <authorList>
            <person name="Gilroy R."/>
        </authorList>
    </citation>
    <scope>NUCLEOTIDE SEQUENCE</scope>
    <source>
        <strain evidence="7">ChiBcec1-1630</strain>
    </source>
</reference>
<keyword evidence="3" id="KW-0326">Glycosidase</keyword>
<evidence type="ECO:0000313" key="7">
    <source>
        <dbReference type="EMBL" id="HJC88793.1"/>
    </source>
</evidence>
<dbReference type="AlphaFoldDB" id="A0A9D2QMH3"/>
<dbReference type="InterPro" id="IPR006102">
    <property type="entry name" value="Ig-like_GH2"/>
</dbReference>
<feature type="domain" description="Glycoside hydrolase family 2 catalytic" evidence="5">
    <location>
        <begin position="288"/>
        <end position="517"/>
    </location>
</feature>
<dbReference type="SUPFAM" id="SSF49303">
    <property type="entry name" value="beta-Galactosidase/glucuronidase domain"/>
    <property type="match status" value="1"/>
</dbReference>
<dbReference type="PANTHER" id="PTHR42732:SF1">
    <property type="entry name" value="BETA-MANNOSIDASE"/>
    <property type="match status" value="1"/>
</dbReference>
<dbReference type="Pfam" id="PF02837">
    <property type="entry name" value="Glyco_hydro_2_N"/>
    <property type="match status" value="1"/>
</dbReference>
<protein>
    <recommendedName>
        <fullName evidence="9">Beta-galactosidase</fullName>
    </recommendedName>
</protein>
<comment type="caution">
    <text evidence="7">The sequence shown here is derived from an EMBL/GenBank/DDBJ whole genome shotgun (WGS) entry which is preliminary data.</text>
</comment>
<evidence type="ECO:0000313" key="8">
    <source>
        <dbReference type="Proteomes" id="UP000823922"/>
    </source>
</evidence>
<evidence type="ECO:0000256" key="2">
    <source>
        <dbReference type="ARBA" id="ARBA00022801"/>
    </source>
</evidence>
<dbReference type="EMBL" id="DWVS01000320">
    <property type="protein sequence ID" value="HJC88793.1"/>
    <property type="molecule type" value="Genomic_DNA"/>
</dbReference>
<dbReference type="Proteomes" id="UP000823922">
    <property type="component" value="Unassembled WGS sequence"/>
</dbReference>
<dbReference type="SUPFAM" id="SSF49785">
    <property type="entry name" value="Galactose-binding domain-like"/>
    <property type="match status" value="1"/>
</dbReference>
<evidence type="ECO:0000259" key="4">
    <source>
        <dbReference type="Pfam" id="PF00703"/>
    </source>
</evidence>
<dbReference type="GO" id="GO:0004553">
    <property type="term" value="F:hydrolase activity, hydrolyzing O-glycosyl compounds"/>
    <property type="evidence" value="ECO:0007669"/>
    <property type="project" value="InterPro"/>
</dbReference>
<keyword evidence="2" id="KW-0378">Hydrolase</keyword>
<dbReference type="Pfam" id="PF02836">
    <property type="entry name" value="Glyco_hydro_2_C"/>
    <property type="match status" value="1"/>
</dbReference>
<feature type="domain" description="Glycoside hydrolase family 2 immunoglobulin-like beta-sandwich" evidence="4">
    <location>
        <begin position="247"/>
        <end position="285"/>
    </location>
</feature>
<accession>A0A9D2QMH3</accession>
<dbReference type="Gene3D" id="2.60.120.260">
    <property type="entry name" value="Galactose-binding domain-like"/>
    <property type="match status" value="1"/>
</dbReference>
<dbReference type="SUPFAM" id="SSF51445">
    <property type="entry name" value="(Trans)glycosidases"/>
    <property type="match status" value="1"/>
</dbReference>
<dbReference type="Pfam" id="PF00703">
    <property type="entry name" value="Glyco_hydro_2"/>
    <property type="match status" value="1"/>
</dbReference>
<gene>
    <name evidence="7" type="ORF">H9926_12345</name>
</gene>